<dbReference type="RefSeq" id="WP_183985850.1">
    <property type="nucleotide sequence ID" value="NZ_JACIEV010000008.1"/>
</dbReference>
<organism evidence="1 2">
    <name type="scientific">Sphingomonas jinjuensis</name>
    <dbReference type="NCBI Taxonomy" id="535907"/>
    <lineage>
        <taxon>Bacteria</taxon>
        <taxon>Pseudomonadati</taxon>
        <taxon>Pseudomonadota</taxon>
        <taxon>Alphaproteobacteria</taxon>
        <taxon>Sphingomonadales</taxon>
        <taxon>Sphingomonadaceae</taxon>
        <taxon>Sphingomonas</taxon>
    </lineage>
</organism>
<protein>
    <submittedName>
        <fullName evidence="1">Uncharacterized protein</fullName>
    </submittedName>
</protein>
<keyword evidence="2" id="KW-1185">Reference proteome</keyword>
<accession>A0A840FE01</accession>
<gene>
    <name evidence="1" type="ORF">GGQ80_002808</name>
</gene>
<proteinExistence type="predicted"/>
<dbReference type="EMBL" id="JACIEV010000008">
    <property type="protein sequence ID" value="MBB4154892.1"/>
    <property type="molecule type" value="Genomic_DNA"/>
</dbReference>
<name>A0A840FE01_9SPHN</name>
<dbReference type="AlphaFoldDB" id="A0A840FE01"/>
<evidence type="ECO:0000313" key="2">
    <source>
        <dbReference type="Proteomes" id="UP000529795"/>
    </source>
</evidence>
<dbReference type="Proteomes" id="UP000529795">
    <property type="component" value="Unassembled WGS sequence"/>
</dbReference>
<comment type="caution">
    <text evidence="1">The sequence shown here is derived from an EMBL/GenBank/DDBJ whole genome shotgun (WGS) entry which is preliminary data.</text>
</comment>
<sequence>MKKEFLDHLAATCNVRGAAAAIGVDPVSVYALRRRDEAFYLAWEDAVVAGYQMLETQLIGHCLAGGGTTIENGADCYGPIDKDTALRLLTSHRAGRDKVIRGGPRPQVARPDDTDAAILKKLKALAAKSAADETGS</sequence>
<reference evidence="1 2" key="1">
    <citation type="submission" date="2020-08" db="EMBL/GenBank/DDBJ databases">
        <title>Genomic Encyclopedia of Type Strains, Phase IV (KMG-IV): sequencing the most valuable type-strain genomes for metagenomic binning, comparative biology and taxonomic classification.</title>
        <authorList>
            <person name="Goeker M."/>
        </authorList>
    </citation>
    <scope>NUCLEOTIDE SEQUENCE [LARGE SCALE GENOMIC DNA]</scope>
    <source>
        <strain evidence="1 2">YC6723</strain>
    </source>
</reference>
<evidence type="ECO:0000313" key="1">
    <source>
        <dbReference type="EMBL" id="MBB4154892.1"/>
    </source>
</evidence>